<accession>A0A0B2UT97</accession>
<dbReference type="AlphaFoldDB" id="A0A0B2UT97"/>
<protein>
    <submittedName>
        <fullName evidence="2">Uncharacterized protein</fullName>
    </submittedName>
</protein>
<feature type="non-terminal residue" evidence="2">
    <location>
        <position position="126"/>
    </location>
</feature>
<proteinExistence type="predicted"/>
<reference evidence="2 3" key="1">
    <citation type="submission" date="2014-11" db="EMBL/GenBank/DDBJ databases">
        <title>Genetic blueprint of the zoonotic pathogen Toxocara canis.</title>
        <authorList>
            <person name="Zhu X.-Q."/>
            <person name="Korhonen P.K."/>
            <person name="Cai H."/>
            <person name="Young N.D."/>
            <person name="Nejsum P."/>
            <person name="von Samson-Himmelstjerna G."/>
            <person name="Boag P.R."/>
            <person name="Tan P."/>
            <person name="Li Q."/>
            <person name="Min J."/>
            <person name="Yang Y."/>
            <person name="Wang X."/>
            <person name="Fang X."/>
            <person name="Hall R.S."/>
            <person name="Hofmann A."/>
            <person name="Sternberg P.W."/>
            <person name="Jex A.R."/>
            <person name="Gasser R.B."/>
        </authorList>
    </citation>
    <scope>NUCLEOTIDE SEQUENCE [LARGE SCALE GENOMIC DNA]</scope>
    <source>
        <strain evidence="2">PN_DK_2014</strain>
    </source>
</reference>
<sequence>QSASVAPALQYRPLATQPHWQVAAASKLSLPSIPASCPIDRRSSLAHLYKPYPICVTPEHSRRSHRMMLAGRSSSRRRSAESASHTCRHIRVDLQYPLTFGYNTCTRPKHNSFMVTVADSPTPWSE</sequence>
<feature type="region of interest" description="Disordered" evidence="1">
    <location>
        <begin position="65"/>
        <end position="85"/>
    </location>
</feature>
<evidence type="ECO:0000313" key="3">
    <source>
        <dbReference type="Proteomes" id="UP000031036"/>
    </source>
</evidence>
<keyword evidence="3" id="KW-1185">Reference proteome</keyword>
<dbReference type="Proteomes" id="UP000031036">
    <property type="component" value="Unassembled WGS sequence"/>
</dbReference>
<organism evidence="2 3">
    <name type="scientific">Toxocara canis</name>
    <name type="common">Canine roundworm</name>
    <dbReference type="NCBI Taxonomy" id="6265"/>
    <lineage>
        <taxon>Eukaryota</taxon>
        <taxon>Metazoa</taxon>
        <taxon>Ecdysozoa</taxon>
        <taxon>Nematoda</taxon>
        <taxon>Chromadorea</taxon>
        <taxon>Rhabditida</taxon>
        <taxon>Spirurina</taxon>
        <taxon>Ascaridomorpha</taxon>
        <taxon>Ascaridoidea</taxon>
        <taxon>Toxocaridae</taxon>
        <taxon>Toxocara</taxon>
    </lineage>
</organism>
<evidence type="ECO:0000313" key="2">
    <source>
        <dbReference type="EMBL" id="KHN72327.1"/>
    </source>
</evidence>
<feature type="non-terminal residue" evidence="2">
    <location>
        <position position="1"/>
    </location>
</feature>
<evidence type="ECO:0000256" key="1">
    <source>
        <dbReference type="SAM" id="MobiDB-lite"/>
    </source>
</evidence>
<gene>
    <name evidence="2" type="ORF">Tcan_01623</name>
</gene>
<dbReference type="EMBL" id="JPKZ01003266">
    <property type="protein sequence ID" value="KHN72327.1"/>
    <property type="molecule type" value="Genomic_DNA"/>
</dbReference>
<comment type="caution">
    <text evidence="2">The sequence shown here is derived from an EMBL/GenBank/DDBJ whole genome shotgun (WGS) entry which is preliminary data.</text>
</comment>
<name>A0A0B2UT97_TOXCA</name>